<gene>
    <name evidence="10" type="ORF">PSALAMII_LOCUS7696</name>
</gene>
<evidence type="ECO:0000256" key="3">
    <source>
        <dbReference type="ARBA" id="ARBA00022833"/>
    </source>
</evidence>
<evidence type="ECO:0000256" key="8">
    <source>
        <dbReference type="SAM" id="MobiDB-lite"/>
    </source>
</evidence>
<dbReference type="InterPro" id="IPR036864">
    <property type="entry name" value="Zn2-C6_fun-type_DNA-bd_sf"/>
</dbReference>
<dbReference type="SUPFAM" id="SSF57701">
    <property type="entry name" value="Zn2/Cys6 DNA-binding domain"/>
    <property type="match status" value="1"/>
</dbReference>
<dbReference type="PROSITE" id="PS50048">
    <property type="entry name" value="ZN2_CY6_FUNGAL_2"/>
    <property type="match status" value="1"/>
</dbReference>
<dbReference type="GO" id="GO:0005634">
    <property type="term" value="C:nucleus"/>
    <property type="evidence" value="ECO:0007669"/>
    <property type="project" value="UniProtKB-SubCell"/>
</dbReference>
<dbReference type="InterPro" id="IPR001138">
    <property type="entry name" value="Zn2Cys6_DnaBD"/>
</dbReference>
<feature type="region of interest" description="Disordered" evidence="8">
    <location>
        <begin position="40"/>
        <end position="104"/>
    </location>
</feature>
<keyword evidence="2" id="KW-0479">Metal-binding</keyword>
<dbReference type="GO" id="GO:0045944">
    <property type="term" value="P:positive regulation of transcription by RNA polymerase II"/>
    <property type="evidence" value="ECO:0007669"/>
    <property type="project" value="TreeGrafter"/>
</dbReference>
<evidence type="ECO:0000256" key="5">
    <source>
        <dbReference type="ARBA" id="ARBA00023125"/>
    </source>
</evidence>
<evidence type="ECO:0000256" key="7">
    <source>
        <dbReference type="ARBA" id="ARBA00023242"/>
    </source>
</evidence>
<feature type="region of interest" description="Disordered" evidence="8">
    <location>
        <begin position="258"/>
        <end position="328"/>
    </location>
</feature>
<dbReference type="PROSITE" id="PS00463">
    <property type="entry name" value="ZN2_CY6_FUNGAL_1"/>
    <property type="match status" value="1"/>
</dbReference>
<dbReference type="SMART" id="SM00066">
    <property type="entry name" value="GAL4"/>
    <property type="match status" value="1"/>
</dbReference>
<protein>
    <recommendedName>
        <fullName evidence="9">Zn(2)-C6 fungal-type domain-containing protein</fullName>
    </recommendedName>
</protein>
<proteinExistence type="predicted"/>
<dbReference type="InterPro" id="IPR052202">
    <property type="entry name" value="Yeast_MetPath_Reg"/>
</dbReference>
<dbReference type="Pfam" id="PF00172">
    <property type="entry name" value="Zn_clus"/>
    <property type="match status" value="1"/>
</dbReference>
<evidence type="ECO:0000256" key="6">
    <source>
        <dbReference type="ARBA" id="ARBA00023163"/>
    </source>
</evidence>
<keyword evidence="3" id="KW-0862">Zinc</keyword>
<dbReference type="PANTHER" id="PTHR47782">
    <property type="entry name" value="ZN(II)2CYS6 TRANSCRIPTION FACTOR (EUROFUNG)-RELATED"/>
    <property type="match status" value="1"/>
</dbReference>
<evidence type="ECO:0000313" key="10">
    <source>
        <dbReference type="EMBL" id="CAG8401145.1"/>
    </source>
</evidence>
<feature type="compositionally biased region" description="Pro residues" evidence="8">
    <location>
        <begin position="88"/>
        <end position="104"/>
    </location>
</feature>
<dbReference type="Gene3D" id="4.10.240.10">
    <property type="entry name" value="Zn(2)-C6 fungal-type DNA-binding domain"/>
    <property type="match status" value="1"/>
</dbReference>
<comment type="caution">
    <text evidence="10">The sequence shown here is derived from an EMBL/GenBank/DDBJ whole genome shotgun (WGS) entry which is preliminary data.</text>
</comment>
<evidence type="ECO:0000256" key="2">
    <source>
        <dbReference type="ARBA" id="ARBA00022723"/>
    </source>
</evidence>
<feature type="domain" description="Zn(2)-C6 fungal-type" evidence="9">
    <location>
        <begin position="110"/>
        <end position="139"/>
    </location>
</feature>
<keyword evidence="5" id="KW-0238">DNA-binding</keyword>
<keyword evidence="7" id="KW-0539">Nucleus</keyword>
<dbReference type="GO" id="GO:0008270">
    <property type="term" value="F:zinc ion binding"/>
    <property type="evidence" value="ECO:0007669"/>
    <property type="project" value="InterPro"/>
</dbReference>
<sequence length="447" mass="50235">MDLYIDAVVYTQYWQCLLSCIVFSSLSSLSSLLNPPGKFETDHTMLSSPSPTSPTREPQWPCPLPNPANSGTSNRALPTSPQSKSAPKPQPPRQANTPEPPAPPFRNVSACNRCRLRKHRCDQRLPRCESCEKAGVRCVGYDPLTKQEVPRSYVAFLENRVSYLTEVLLDHGIDFKPAIAYDEEETLNMEAARSGNELSGIRDPAATPRVSLAERAASLSRKRKLSQYSEDKIPVSQVKRLSQLNVLLKELFNDGCGHKCPQQERETRQSVSRPLRQRQELPLPRGLRSSWSPQSFQSMDHSDGRTSPETASPSSSHEQYPYSYHDTSPRRGMSLFGAASILDSDNASRVYEPRHPPEADLDLVDFQFNGSETKSLGGSDFLERRNFGRGLDTPGYGLQKAQVCPPPEPKFDIAADLLRGRRERSERIDRERANFDLLDEFLVDWAE</sequence>
<feature type="compositionally biased region" description="Polar residues" evidence="8">
    <location>
        <begin position="307"/>
        <end position="318"/>
    </location>
</feature>
<dbReference type="FunFam" id="4.10.240.10:FF:000006">
    <property type="entry name" value="Positive regulator of purine utilization"/>
    <property type="match status" value="1"/>
</dbReference>
<keyword evidence="4" id="KW-0805">Transcription regulation</keyword>
<comment type="subcellular location">
    <subcellularLocation>
        <location evidence="1">Nucleus</location>
    </subcellularLocation>
</comment>
<dbReference type="PANTHER" id="PTHR47782:SF1">
    <property type="entry name" value="PYRIMIDINE PATHWAY REGULATORY PROTEIN 1"/>
    <property type="match status" value="1"/>
</dbReference>
<dbReference type="GO" id="GO:0000981">
    <property type="term" value="F:DNA-binding transcription factor activity, RNA polymerase II-specific"/>
    <property type="evidence" value="ECO:0007669"/>
    <property type="project" value="InterPro"/>
</dbReference>
<evidence type="ECO:0000256" key="1">
    <source>
        <dbReference type="ARBA" id="ARBA00004123"/>
    </source>
</evidence>
<name>A0A9W4JHX6_9EURO</name>
<evidence type="ECO:0000313" key="11">
    <source>
        <dbReference type="Proteomes" id="UP001152592"/>
    </source>
</evidence>
<dbReference type="Proteomes" id="UP001152592">
    <property type="component" value="Unassembled WGS sequence"/>
</dbReference>
<evidence type="ECO:0000259" key="9">
    <source>
        <dbReference type="PROSITE" id="PS50048"/>
    </source>
</evidence>
<feature type="compositionally biased region" description="Low complexity" evidence="8">
    <location>
        <begin position="78"/>
        <end position="87"/>
    </location>
</feature>
<reference evidence="10" key="1">
    <citation type="submission" date="2021-07" db="EMBL/GenBank/DDBJ databases">
        <authorList>
            <person name="Branca A.L. A."/>
        </authorList>
    </citation>
    <scope>NUCLEOTIDE SEQUENCE</scope>
</reference>
<organism evidence="10 11">
    <name type="scientific">Penicillium salamii</name>
    <dbReference type="NCBI Taxonomy" id="1612424"/>
    <lineage>
        <taxon>Eukaryota</taxon>
        <taxon>Fungi</taxon>
        <taxon>Dikarya</taxon>
        <taxon>Ascomycota</taxon>
        <taxon>Pezizomycotina</taxon>
        <taxon>Eurotiomycetes</taxon>
        <taxon>Eurotiomycetidae</taxon>
        <taxon>Eurotiales</taxon>
        <taxon>Aspergillaceae</taxon>
        <taxon>Penicillium</taxon>
    </lineage>
</organism>
<dbReference type="AlphaFoldDB" id="A0A9W4JHX6"/>
<dbReference type="GO" id="GO:0043565">
    <property type="term" value="F:sequence-specific DNA binding"/>
    <property type="evidence" value="ECO:0007669"/>
    <property type="project" value="TreeGrafter"/>
</dbReference>
<feature type="compositionally biased region" description="Polar residues" evidence="8">
    <location>
        <begin position="67"/>
        <end position="77"/>
    </location>
</feature>
<accession>A0A9W4JHX6</accession>
<dbReference type="CDD" id="cd00067">
    <property type="entry name" value="GAL4"/>
    <property type="match status" value="1"/>
</dbReference>
<dbReference type="OrthoDB" id="329835at2759"/>
<evidence type="ECO:0000256" key="4">
    <source>
        <dbReference type="ARBA" id="ARBA00023015"/>
    </source>
</evidence>
<feature type="compositionally biased region" description="Polar residues" evidence="8">
    <location>
        <begin position="289"/>
        <end position="299"/>
    </location>
</feature>
<dbReference type="EMBL" id="CAJVPD010000254">
    <property type="protein sequence ID" value="CAG8401145.1"/>
    <property type="molecule type" value="Genomic_DNA"/>
</dbReference>
<dbReference type="CDD" id="cd14723">
    <property type="entry name" value="ZIP_Ppr1"/>
    <property type="match status" value="1"/>
</dbReference>
<keyword evidence="6" id="KW-0804">Transcription</keyword>